<protein>
    <submittedName>
        <fullName evidence="1">Uncharacterized protein</fullName>
    </submittedName>
</protein>
<evidence type="ECO:0000313" key="1">
    <source>
        <dbReference type="EMBL" id="JAH50097.1"/>
    </source>
</evidence>
<sequence>MRIPKHCARLTAPPPLCLHAG</sequence>
<proteinExistence type="predicted"/>
<dbReference type="EMBL" id="GBXM01058480">
    <property type="protein sequence ID" value="JAH50097.1"/>
    <property type="molecule type" value="Transcribed_RNA"/>
</dbReference>
<reference evidence="1" key="2">
    <citation type="journal article" date="2015" name="Fish Shellfish Immunol.">
        <title>Early steps in the European eel (Anguilla anguilla)-Vibrio vulnificus interaction in the gills: Role of the RtxA13 toxin.</title>
        <authorList>
            <person name="Callol A."/>
            <person name="Pajuelo D."/>
            <person name="Ebbesson L."/>
            <person name="Teles M."/>
            <person name="MacKenzie S."/>
            <person name="Amaro C."/>
        </authorList>
    </citation>
    <scope>NUCLEOTIDE SEQUENCE</scope>
</reference>
<accession>A0A0E9T9I9</accession>
<organism evidence="1">
    <name type="scientific">Anguilla anguilla</name>
    <name type="common">European freshwater eel</name>
    <name type="synonym">Muraena anguilla</name>
    <dbReference type="NCBI Taxonomy" id="7936"/>
    <lineage>
        <taxon>Eukaryota</taxon>
        <taxon>Metazoa</taxon>
        <taxon>Chordata</taxon>
        <taxon>Craniata</taxon>
        <taxon>Vertebrata</taxon>
        <taxon>Euteleostomi</taxon>
        <taxon>Actinopterygii</taxon>
        <taxon>Neopterygii</taxon>
        <taxon>Teleostei</taxon>
        <taxon>Anguilliformes</taxon>
        <taxon>Anguillidae</taxon>
        <taxon>Anguilla</taxon>
    </lineage>
</organism>
<name>A0A0E9T9I9_ANGAN</name>
<dbReference type="AlphaFoldDB" id="A0A0E9T9I9"/>
<reference evidence="1" key="1">
    <citation type="submission" date="2014-11" db="EMBL/GenBank/DDBJ databases">
        <authorList>
            <person name="Amaro Gonzalez C."/>
        </authorList>
    </citation>
    <scope>NUCLEOTIDE SEQUENCE</scope>
</reference>